<dbReference type="InterPro" id="IPR056824">
    <property type="entry name" value="PGAP1_TMD"/>
</dbReference>
<dbReference type="EC" id="3.1.-.-" evidence="10"/>
<dbReference type="PANTHER" id="PTHR15495">
    <property type="entry name" value="NEGATIVE REGULATOR OF VESICLE FORMATION-RELATED"/>
    <property type="match status" value="1"/>
</dbReference>
<feature type="transmembrane region" description="Helical" evidence="10">
    <location>
        <begin position="907"/>
        <end position="923"/>
    </location>
</feature>
<feature type="domain" description="GPI inositol-deacylase transmembrane" evidence="13">
    <location>
        <begin position="685"/>
        <end position="946"/>
    </location>
</feature>
<keyword evidence="15" id="KW-1185">Reference proteome</keyword>
<reference evidence="14 15" key="1">
    <citation type="journal article" date="2015" name="Fungal Genet. Biol.">
        <title>Evolution of novel wood decay mechanisms in Agaricales revealed by the genome sequences of Fistulina hepatica and Cylindrobasidium torrendii.</title>
        <authorList>
            <person name="Floudas D."/>
            <person name="Held B.W."/>
            <person name="Riley R."/>
            <person name="Nagy L.G."/>
            <person name="Koehler G."/>
            <person name="Ransdell A.S."/>
            <person name="Younus H."/>
            <person name="Chow J."/>
            <person name="Chiniquy J."/>
            <person name="Lipzen A."/>
            <person name="Tritt A."/>
            <person name="Sun H."/>
            <person name="Haridas S."/>
            <person name="LaButti K."/>
            <person name="Ohm R.A."/>
            <person name="Kues U."/>
            <person name="Blanchette R.A."/>
            <person name="Grigoriev I.V."/>
            <person name="Minto R.E."/>
            <person name="Hibbett D.S."/>
        </authorList>
    </citation>
    <scope>NUCLEOTIDE SEQUENCE [LARGE SCALE GENOMIC DNA]</scope>
    <source>
        <strain evidence="14 15">ATCC 64428</strain>
    </source>
</reference>
<dbReference type="InterPro" id="IPR012908">
    <property type="entry name" value="PGAP1-ab_dom-like"/>
</dbReference>
<dbReference type="Pfam" id="PF07819">
    <property type="entry name" value="PGAP1"/>
    <property type="match status" value="1"/>
</dbReference>
<feature type="transmembrane region" description="Helical" evidence="10">
    <location>
        <begin position="839"/>
        <end position="858"/>
    </location>
</feature>
<feature type="transmembrane region" description="Helical" evidence="10">
    <location>
        <begin position="663"/>
        <end position="684"/>
    </location>
</feature>
<evidence type="ECO:0000313" key="14">
    <source>
        <dbReference type="EMBL" id="KIY52292.1"/>
    </source>
</evidence>
<evidence type="ECO:0000256" key="3">
    <source>
        <dbReference type="ARBA" id="ARBA00022448"/>
    </source>
</evidence>
<feature type="region of interest" description="Disordered" evidence="11">
    <location>
        <begin position="797"/>
        <end position="817"/>
    </location>
</feature>
<evidence type="ECO:0000256" key="10">
    <source>
        <dbReference type="RuleBase" id="RU365011"/>
    </source>
</evidence>
<dbReference type="GO" id="GO:0006888">
    <property type="term" value="P:endoplasmic reticulum to Golgi vesicle-mediated transport"/>
    <property type="evidence" value="ECO:0007669"/>
    <property type="project" value="TreeGrafter"/>
</dbReference>
<evidence type="ECO:0000259" key="12">
    <source>
        <dbReference type="Pfam" id="PF07819"/>
    </source>
</evidence>
<feature type="transmembrane region" description="Helical" evidence="10">
    <location>
        <begin position="696"/>
        <end position="722"/>
    </location>
</feature>
<dbReference type="Proteomes" id="UP000054144">
    <property type="component" value="Unassembled WGS sequence"/>
</dbReference>
<comment type="similarity">
    <text evidence="2 10">Belongs to the GPI inositol-deacylase family.</text>
</comment>
<evidence type="ECO:0000256" key="2">
    <source>
        <dbReference type="ARBA" id="ARBA00006931"/>
    </source>
</evidence>
<evidence type="ECO:0000313" key="15">
    <source>
        <dbReference type="Proteomes" id="UP000054144"/>
    </source>
</evidence>
<keyword evidence="5 10" id="KW-0378">Hydrolase</keyword>
<sequence length="960" mass="105753">MLSSLSRQILLCLFSVAVLLVCYFCTVDVATKLSPQGCRMSRMTPSYVLYKKFNTSWTPLAERYSLWLYREVGWEDTKIGGGRPVLFIPGNAGSSRQVRSIASSATRQYYTSPGVVAPEFASQHRVTPLDFFAVEFNEDLSAFHGPTLESEIAYTTSAVEYILSLYPTGTEIVVLGHSMGGIVATALPANRIAAIITMSTPHRLPPARFDARIDVLYEAREIVVPLVSLCGGATDMMIPSEACVLPPAPPGMFYRTVFSSALEGAWTGVGHQVIVWCHQVRWRVARAVLEMATASSPVVALDRWLRDGHELPFALQQQGVPHFSSFHAYEKLSHGHDLVLKHPLVTKTYMLPVPRTPAGFASEARHKARFVMYVSQGTVHGLAPHAPIPLRVSAYTCTATAMEAETGESSEQCELLQPVVLRLLPSPVSGYPFPVPHEGADESEAIVLLEAEVDGATAHSIAVSVENADGRGWIVGGFVDDVQVRHETTMARMALGGQTVALPEPNALKMTVTFPNLLSNVLVVYRVAPILSTKLICKDSVMPALLAHTSQPEETHYFPLTTIPSQRILVHTHAHAPYLIDVDGTADRGVTLTIYSSGSDGCLRGIQIGIDWKTTVGRWATRYYTTLACWCIAIVCLIVFNTWSEHEIYQVPLSTVSQSLQKFSGRPFFALLAVGFISSLLPLPKRYYLGTGGESFFAPLSVLILTVAVGVVNVSWLLLMVLMRPFGRTACYFSSRAQVEVTSVRRSTLISMAFIFILIFFFIPWQVAYLGCWMIHFWTCASMSYEVFSPPSDAPLLPRRSDESGNGRRPETATHSERRKFNRAAAVDKTGNVNHCMHVLLLMTWLVPLAAPVLVVWVRTLATAGLTPFDGDHFFGNVAPFLVFVDFASWTTSPLLPVSLIEQRYQVSVRWGFVVLAAAALVIGPRRAYFVFDVAKVVMGFVVVCRIGPRYWGSTQWTAT</sequence>
<dbReference type="GO" id="GO:0050185">
    <property type="term" value="F:phosphatidylinositol deacylase activity"/>
    <property type="evidence" value="ECO:0007669"/>
    <property type="project" value="TreeGrafter"/>
</dbReference>
<feature type="transmembrane region" description="Helical" evidence="10">
    <location>
        <begin position="623"/>
        <end position="643"/>
    </location>
</feature>
<organism evidence="14 15">
    <name type="scientific">Fistulina hepatica ATCC 64428</name>
    <dbReference type="NCBI Taxonomy" id="1128425"/>
    <lineage>
        <taxon>Eukaryota</taxon>
        <taxon>Fungi</taxon>
        <taxon>Dikarya</taxon>
        <taxon>Basidiomycota</taxon>
        <taxon>Agaricomycotina</taxon>
        <taxon>Agaricomycetes</taxon>
        <taxon>Agaricomycetidae</taxon>
        <taxon>Agaricales</taxon>
        <taxon>Fistulinaceae</taxon>
        <taxon>Fistulina</taxon>
    </lineage>
</organism>
<protein>
    <recommendedName>
        <fullName evidence="10">GPI inositol-deacylase</fullName>
        <ecNumber evidence="10">3.1.-.-</ecNumber>
    </recommendedName>
</protein>
<evidence type="ECO:0000259" key="13">
    <source>
        <dbReference type="Pfam" id="PF25140"/>
    </source>
</evidence>
<dbReference type="AlphaFoldDB" id="A0A0D7AL67"/>
<dbReference type="InterPro" id="IPR029058">
    <property type="entry name" value="AB_hydrolase_fold"/>
</dbReference>
<dbReference type="GO" id="GO:0006505">
    <property type="term" value="P:GPI anchor metabolic process"/>
    <property type="evidence" value="ECO:0007669"/>
    <property type="project" value="TreeGrafter"/>
</dbReference>
<evidence type="ECO:0000256" key="7">
    <source>
        <dbReference type="ARBA" id="ARBA00022927"/>
    </source>
</evidence>
<dbReference type="Gene3D" id="3.40.50.1820">
    <property type="entry name" value="alpha/beta hydrolase"/>
    <property type="match status" value="1"/>
</dbReference>
<keyword evidence="6 10" id="KW-0256">Endoplasmic reticulum</keyword>
<gene>
    <name evidence="14" type="ORF">FISHEDRAFT_63851</name>
</gene>
<feature type="compositionally biased region" description="Basic and acidic residues" evidence="11">
    <location>
        <begin position="799"/>
        <end position="816"/>
    </location>
</feature>
<feature type="domain" description="GPI inositol-deacylase PGAP1-like alpha/beta" evidence="12">
    <location>
        <begin position="81"/>
        <end position="291"/>
    </location>
</feature>
<proteinExistence type="inferred from homology"/>
<evidence type="ECO:0000256" key="5">
    <source>
        <dbReference type="ARBA" id="ARBA00022801"/>
    </source>
</evidence>
<evidence type="ECO:0000256" key="11">
    <source>
        <dbReference type="SAM" id="MobiDB-lite"/>
    </source>
</evidence>
<keyword evidence="9 10" id="KW-0472">Membrane</keyword>
<dbReference type="InterPro" id="IPR039529">
    <property type="entry name" value="PGAP1/BST1"/>
</dbReference>
<accession>A0A0D7AL67</accession>
<dbReference type="OrthoDB" id="348976at2759"/>
<dbReference type="GO" id="GO:0005789">
    <property type="term" value="C:endoplasmic reticulum membrane"/>
    <property type="evidence" value="ECO:0007669"/>
    <property type="project" value="UniProtKB-SubCell"/>
</dbReference>
<feature type="transmembrane region" description="Helical" evidence="10">
    <location>
        <begin position="878"/>
        <end position="900"/>
    </location>
</feature>
<comment type="subcellular location">
    <subcellularLocation>
        <location evidence="1">Endoplasmic reticulum membrane</location>
        <topology evidence="1">Multi-pass membrane protein</topology>
    </subcellularLocation>
</comment>
<keyword evidence="3 10" id="KW-0813">Transport</keyword>
<evidence type="ECO:0000256" key="8">
    <source>
        <dbReference type="ARBA" id="ARBA00022989"/>
    </source>
</evidence>
<evidence type="ECO:0000256" key="4">
    <source>
        <dbReference type="ARBA" id="ARBA00022692"/>
    </source>
</evidence>
<evidence type="ECO:0000256" key="6">
    <source>
        <dbReference type="ARBA" id="ARBA00022824"/>
    </source>
</evidence>
<dbReference type="Pfam" id="PF25140">
    <property type="entry name" value="PGAP1_TMD"/>
    <property type="match status" value="1"/>
</dbReference>
<dbReference type="GO" id="GO:0015031">
    <property type="term" value="P:protein transport"/>
    <property type="evidence" value="ECO:0007669"/>
    <property type="project" value="UniProtKB-KW"/>
</dbReference>
<dbReference type="PANTHER" id="PTHR15495:SF7">
    <property type="entry name" value="GPI INOSITOL-DEACYLASE"/>
    <property type="match status" value="1"/>
</dbReference>
<comment type="function">
    <text evidence="10">Involved in inositol deacylation of GPI-anchored proteins which plays important roles in the quality control and ER-associated degradation of GPI-anchored proteins.</text>
</comment>
<name>A0A0D7AL67_9AGAR</name>
<keyword evidence="8 10" id="KW-1133">Transmembrane helix</keyword>
<dbReference type="SUPFAM" id="SSF53474">
    <property type="entry name" value="alpha/beta-Hydrolases"/>
    <property type="match status" value="1"/>
</dbReference>
<keyword evidence="7 10" id="KW-0653">Protein transport</keyword>
<keyword evidence="4 10" id="KW-0812">Transmembrane</keyword>
<evidence type="ECO:0000256" key="1">
    <source>
        <dbReference type="ARBA" id="ARBA00004477"/>
    </source>
</evidence>
<evidence type="ECO:0000256" key="9">
    <source>
        <dbReference type="ARBA" id="ARBA00023136"/>
    </source>
</evidence>
<dbReference type="EMBL" id="KN881644">
    <property type="protein sequence ID" value="KIY52292.1"/>
    <property type="molecule type" value="Genomic_DNA"/>
</dbReference>